<accession>G0NKZ0</accession>
<reference evidence="2" key="1">
    <citation type="submission" date="2011-07" db="EMBL/GenBank/DDBJ databases">
        <authorList>
            <consortium name="Caenorhabditis brenneri Sequencing and Analysis Consortium"/>
            <person name="Wilson R.K."/>
        </authorList>
    </citation>
    <scope>NUCLEOTIDE SEQUENCE [LARGE SCALE GENOMIC DNA]</scope>
    <source>
        <strain evidence="2">PB2801</strain>
    </source>
</reference>
<dbReference type="HOGENOM" id="CLU_2225511_0_0_1"/>
<dbReference type="InParanoid" id="G0NKZ0"/>
<dbReference type="EMBL" id="GL379903">
    <property type="protein sequence ID" value="EGT33185.1"/>
    <property type="molecule type" value="Genomic_DNA"/>
</dbReference>
<sequence>MQLRQAHQRRRPVRLVEQDFDVKKPKETKPEEGRVLNEAQKDFLKRIAKVEYVKSHYTCYELTRINREMYHYERRKKVSRPVDLWRWLEHWNAKGLKEGYDWLPMK</sequence>
<name>G0NKZ0_CAEBE</name>
<evidence type="ECO:0000313" key="2">
    <source>
        <dbReference type="Proteomes" id="UP000008068"/>
    </source>
</evidence>
<dbReference type="Proteomes" id="UP000008068">
    <property type="component" value="Unassembled WGS sequence"/>
</dbReference>
<gene>
    <name evidence="1" type="ORF">CAEBREN_14323</name>
</gene>
<organism evidence="2">
    <name type="scientific">Caenorhabditis brenneri</name>
    <name type="common">Nematode worm</name>
    <dbReference type="NCBI Taxonomy" id="135651"/>
    <lineage>
        <taxon>Eukaryota</taxon>
        <taxon>Metazoa</taxon>
        <taxon>Ecdysozoa</taxon>
        <taxon>Nematoda</taxon>
        <taxon>Chromadorea</taxon>
        <taxon>Rhabditida</taxon>
        <taxon>Rhabditina</taxon>
        <taxon>Rhabditomorpha</taxon>
        <taxon>Rhabditoidea</taxon>
        <taxon>Rhabditidae</taxon>
        <taxon>Peloderinae</taxon>
        <taxon>Caenorhabditis</taxon>
    </lineage>
</organism>
<dbReference type="AlphaFoldDB" id="G0NKZ0"/>
<proteinExistence type="predicted"/>
<protein>
    <submittedName>
        <fullName evidence="1">Uncharacterized protein</fullName>
    </submittedName>
</protein>
<keyword evidence="2" id="KW-1185">Reference proteome</keyword>
<evidence type="ECO:0000313" key="1">
    <source>
        <dbReference type="EMBL" id="EGT33185.1"/>
    </source>
</evidence>